<proteinExistence type="predicted"/>
<reference evidence="2" key="1">
    <citation type="submission" date="2022-08" db="EMBL/GenBank/DDBJ databases">
        <title>Genome sequencing of akame (Lates japonicus).</title>
        <authorList>
            <person name="Hashiguchi Y."/>
            <person name="Takahashi H."/>
        </authorList>
    </citation>
    <scope>NUCLEOTIDE SEQUENCE</scope>
    <source>
        <strain evidence="2">Kochi</strain>
    </source>
</reference>
<gene>
    <name evidence="2" type="ORF">AKAME5_002370800</name>
</gene>
<dbReference type="Proteomes" id="UP001279410">
    <property type="component" value="Unassembled WGS sequence"/>
</dbReference>
<feature type="compositionally biased region" description="Polar residues" evidence="1">
    <location>
        <begin position="25"/>
        <end position="34"/>
    </location>
</feature>
<keyword evidence="3" id="KW-1185">Reference proteome</keyword>
<evidence type="ECO:0000313" key="2">
    <source>
        <dbReference type="EMBL" id="GLD72383.1"/>
    </source>
</evidence>
<dbReference type="AlphaFoldDB" id="A0AAD3NH25"/>
<organism evidence="2 3">
    <name type="scientific">Lates japonicus</name>
    <name type="common">Japanese lates</name>
    <dbReference type="NCBI Taxonomy" id="270547"/>
    <lineage>
        <taxon>Eukaryota</taxon>
        <taxon>Metazoa</taxon>
        <taxon>Chordata</taxon>
        <taxon>Craniata</taxon>
        <taxon>Vertebrata</taxon>
        <taxon>Euteleostomi</taxon>
        <taxon>Actinopterygii</taxon>
        <taxon>Neopterygii</taxon>
        <taxon>Teleostei</taxon>
        <taxon>Neoteleostei</taxon>
        <taxon>Acanthomorphata</taxon>
        <taxon>Carangaria</taxon>
        <taxon>Carangaria incertae sedis</taxon>
        <taxon>Centropomidae</taxon>
        <taxon>Lates</taxon>
    </lineage>
</organism>
<sequence>MKEELKARVNKSLPDGPSLHPMLPSSLNSSVTVTNGRPCNLKIRYLEQQRDQIIKAISKTHKKEETIDAGDDAPEMKEIRTWRQQGKRRKLLKKQKMEEKIKCKREKRREREDQEEAAKDDEKKAGFFLRIVTGLFEGYGDLNMAVL</sequence>
<name>A0AAD3NH25_LATJO</name>
<feature type="compositionally biased region" description="Basic residues" evidence="1">
    <location>
        <begin position="85"/>
        <end position="94"/>
    </location>
</feature>
<feature type="region of interest" description="Disordered" evidence="1">
    <location>
        <begin position="84"/>
        <end position="121"/>
    </location>
</feature>
<accession>A0AAD3NH25</accession>
<feature type="region of interest" description="Disordered" evidence="1">
    <location>
        <begin position="1"/>
        <end position="34"/>
    </location>
</feature>
<protein>
    <submittedName>
        <fullName evidence="2">Trichohyalin-like protein</fullName>
    </submittedName>
</protein>
<evidence type="ECO:0000256" key="1">
    <source>
        <dbReference type="SAM" id="MobiDB-lite"/>
    </source>
</evidence>
<feature type="compositionally biased region" description="Basic and acidic residues" evidence="1">
    <location>
        <begin position="109"/>
        <end position="121"/>
    </location>
</feature>
<dbReference type="EMBL" id="BRZM01001009">
    <property type="protein sequence ID" value="GLD72383.1"/>
    <property type="molecule type" value="Genomic_DNA"/>
</dbReference>
<evidence type="ECO:0000313" key="3">
    <source>
        <dbReference type="Proteomes" id="UP001279410"/>
    </source>
</evidence>
<comment type="caution">
    <text evidence="2">The sequence shown here is derived from an EMBL/GenBank/DDBJ whole genome shotgun (WGS) entry which is preliminary data.</text>
</comment>